<dbReference type="SUPFAM" id="SSF50022">
    <property type="entry name" value="ISP domain"/>
    <property type="match status" value="1"/>
</dbReference>
<keyword evidence="8" id="KW-0472">Membrane</keyword>
<keyword evidence="14" id="KW-1185">Reference proteome</keyword>
<evidence type="ECO:0000256" key="10">
    <source>
        <dbReference type="RuleBase" id="RU004494"/>
    </source>
</evidence>
<dbReference type="InterPro" id="IPR036922">
    <property type="entry name" value="Rieske_2Fe-2S_sf"/>
</dbReference>
<evidence type="ECO:0000256" key="4">
    <source>
        <dbReference type="ARBA" id="ARBA00022723"/>
    </source>
</evidence>
<feature type="domain" description="Rieske" evidence="12">
    <location>
        <begin position="86"/>
        <end position="197"/>
    </location>
</feature>
<dbReference type="CDD" id="cd03470">
    <property type="entry name" value="Rieske_cytochrome_bc1"/>
    <property type="match status" value="1"/>
</dbReference>
<keyword evidence="9" id="KW-1015">Disulfide bond</keyword>
<evidence type="ECO:0000256" key="3">
    <source>
        <dbReference type="ARBA" id="ARBA00022714"/>
    </source>
</evidence>
<evidence type="ECO:0000256" key="11">
    <source>
        <dbReference type="RuleBase" id="RU004497"/>
    </source>
</evidence>
<comment type="caution">
    <text evidence="13">The sequence shown here is derived from an EMBL/GenBank/DDBJ whole genome shotgun (WGS) entry which is preliminary data.</text>
</comment>
<dbReference type="PANTHER" id="PTHR10134">
    <property type="entry name" value="CYTOCHROME B-C1 COMPLEX SUBUNIT RIESKE, MITOCHONDRIAL"/>
    <property type="match status" value="1"/>
</dbReference>
<reference evidence="13 14" key="1">
    <citation type="submission" date="2020-05" db="EMBL/GenBank/DDBJ databases">
        <title>Aquincola sp. isolate from soil.</title>
        <authorList>
            <person name="Han J."/>
            <person name="Kim D.-U."/>
        </authorList>
    </citation>
    <scope>NUCLEOTIDE SEQUENCE [LARGE SCALE GENOMIC DNA]</scope>
    <source>
        <strain evidence="13 14">S2</strain>
    </source>
</reference>
<sequence>MSDSPASDGPVDQSRRTWVAITCGAGAIGGVATAVPFVSTFLPSERAKAAGAAVEADISALKPGEKMTVEWRGKPVWIIRRTKEQLETLKKTDPQVADPKSLRNPGELTPAYARNEYRSIKPEYMVAVGICSHLGCSPIDKLQPGAQPSLPDDWQGGFLCPCHGSTFDLAGRVFKNKPAPDNLEVPPHKYLSDTTLLIGDDNKA</sequence>
<dbReference type="InterPro" id="IPR014349">
    <property type="entry name" value="Rieske_Fe-S_prot"/>
</dbReference>
<dbReference type="EC" id="7.1.1.8" evidence="10"/>
<dbReference type="PRINTS" id="PR00162">
    <property type="entry name" value="RIESKE"/>
</dbReference>
<dbReference type="PROSITE" id="PS51296">
    <property type="entry name" value="RIESKE"/>
    <property type="match status" value="1"/>
</dbReference>
<protein>
    <recommendedName>
        <fullName evidence="10">Ubiquinol-cytochrome c reductase iron-sulfur subunit</fullName>
        <ecNumber evidence="10">7.1.1.8</ecNumber>
    </recommendedName>
</protein>
<evidence type="ECO:0000256" key="8">
    <source>
        <dbReference type="ARBA" id="ARBA00023136"/>
    </source>
</evidence>
<comment type="miscellaneous">
    <text evidence="10">The Rieske protein is a high potential 2Fe-2S protein.</text>
</comment>
<evidence type="ECO:0000256" key="7">
    <source>
        <dbReference type="ARBA" id="ARBA00023014"/>
    </source>
</evidence>
<keyword evidence="4" id="KW-0479">Metal-binding</keyword>
<evidence type="ECO:0000313" key="14">
    <source>
        <dbReference type="Proteomes" id="UP000737171"/>
    </source>
</evidence>
<evidence type="ECO:0000256" key="6">
    <source>
        <dbReference type="ARBA" id="ARBA00023004"/>
    </source>
</evidence>
<dbReference type="InterPro" id="IPR005805">
    <property type="entry name" value="Rieske_Fe-S_prot_C"/>
</dbReference>
<keyword evidence="2" id="KW-0812">Transmembrane</keyword>
<proteinExistence type="predicted"/>
<accession>A0ABX2EKI2</accession>
<dbReference type="Proteomes" id="UP000737171">
    <property type="component" value="Unassembled WGS sequence"/>
</dbReference>
<evidence type="ECO:0000259" key="12">
    <source>
        <dbReference type="PROSITE" id="PS51296"/>
    </source>
</evidence>
<dbReference type="InterPro" id="IPR006311">
    <property type="entry name" value="TAT_signal"/>
</dbReference>
<dbReference type="NCBIfam" id="TIGR01416">
    <property type="entry name" value="Rieske_proteo"/>
    <property type="match status" value="1"/>
</dbReference>
<evidence type="ECO:0000256" key="1">
    <source>
        <dbReference type="ARBA" id="ARBA00004167"/>
    </source>
</evidence>
<keyword evidence="6" id="KW-0408">Iron</keyword>
<name>A0ABX2EKI2_9BURK</name>
<organism evidence="13 14">
    <name type="scientific">Pseudaquabacterium terrae</name>
    <dbReference type="NCBI Taxonomy" id="2732868"/>
    <lineage>
        <taxon>Bacteria</taxon>
        <taxon>Pseudomonadati</taxon>
        <taxon>Pseudomonadota</taxon>
        <taxon>Betaproteobacteria</taxon>
        <taxon>Burkholderiales</taxon>
        <taxon>Sphaerotilaceae</taxon>
        <taxon>Pseudaquabacterium</taxon>
    </lineage>
</organism>
<keyword evidence="10" id="KW-0249">Electron transport</keyword>
<evidence type="ECO:0000313" key="13">
    <source>
        <dbReference type="EMBL" id="NRF69106.1"/>
    </source>
</evidence>
<dbReference type="InterPro" id="IPR017941">
    <property type="entry name" value="Rieske_2Fe-2S"/>
</dbReference>
<comment type="subcellular location">
    <subcellularLocation>
        <location evidence="1">Membrane</location>
        <topology evidence="1">Single-pass membrane protein</topology>
    </subcellularLocation>
</comment>
<dbReference type="EMBL" id="JABRWJ010000005">
    <property type="protein sequence ID" value="NRF69106.1"/>
    <property type="molecule type" value="Genomic_DNA"/>
</dbReference>
<comment type="subunit">
    <text evidence="11">The main subunits of complex b-c1 are: cytochrome b, cytochrome c1 and the Rieske protein.</text>
</comment>
<dbReference type="InterPro" id="IPR006317">
    <property type="entry name" value="Ubiquinol_cyt_c_Rdtase_Fe-S-su"/>
</dbReference>
<comment type="cofactor">
    <cofactor evidence="10">
        <name>[2Fe-2S] cluster</name>
        <dbReference type="ChEBI" id="CHEBI:190135"/>
    </cofactor>
    <text evidence="10">Binds 1 [2Fe-2S] cluster per subunit.</text>
</comment>
<keyword evidence="3" id="KW-0001">2Fe-2S</keyword>
<keyword evidence="7" id="KW-0411">Iron-sulfur</keyword>
<dbReference type="PROSITE" id="PS51318">
    <property type="entry name" value="TAT"/>
    <property type="match status" value="1"/>
</dbReference>
<gene>
    <name evidence="13" type="primary">petA</name>
    <name evidence="13" type="ORF">HLB44_19100</name>
</gene>
<dbReference type="RefSeq" id="WP_173125426.1">
    <property type="nucleotide sequence ID" value="NZ_JABRWJ010000005.1"/>
</dbReference>
<evidence type="ECO:0000256" key="2">
    <source>
        <dbReference type="ARBA" id="ARBA00022692"/>
    </source>
</evidence>
<evidence type="ECO:0000256" key="9">
    <source>
        <dbReference type="ARBA" id="ARBA00023157"/>
    </source>
</evidence>
<keyword evidence="10" id="KW-0813">Transport</keyword>
<dbReference type="Gene3D" id="2.102.10.10">
    <property type="entry name" value="Rieske [2Fe-2S] iron-sulphur domain"/>
    <property type="match status" value="1"/>
</dbReference>
<comment type="catalytic activity">
    <reaction evidence="10">
        <text>a quinol + 2 Fe(III)-[cytochrome c](out) = a quinone + 2 Fe(II)-[cytochrome c](out) + 2 H(+)(out)</text>
        <dbReference type="Rhea" id="RHEA:11484"/>
        <dbReference type="Rhea" id="RHEA-COMP:10350"/>
        <dbReference type="Rhea" id="RHEA-COMP:14399"/>
        <dbReference type="ChEBI" id="CHEBI:15378"/>
        <dbReference type="ChEBI" id="CHEBI:24646"/>
        <dbReference type="ChEBI" id="CHEBI:29033"/>
        <dbReference type="ChEBI" id="CHEBI:29034"/>
        <dbReference type="ChEBI" id="CHEBI:132124"/>
        <dbReference type="EC" id="7.1.1.8"/>
    </reaction>
</comment>
<dbReference type="Pfam" id="PF00355">
    <property type="entry name" value="Rieske"/>
    <property type="match status" value="1"/>
</dbReference>
<keyword evidence="5" id="KW-1133">Transmembrane helix</keyword>
<evidence type="ECO:0000256" key="5">
    <source>
        <dbReference type="ARBA" id="ARBA00022989"/>
    </source>
</evidence>